<dbReference type="PANTHER" id="PTHR11062:SF50">
    <property type="entry name" value="ARABINOSYLTRANSFERASE ARAD1-RELATED"/>
    <property type="match status" value="1"/>
</dbReference>
<feature type="domain" description="Exostosin GT47" evidence="8">
    <location>
        <begin position="87"/>
        <end position="421"/>
    </location>
</feature>
<accession>A0ABR0WQS1</accession>
<evidence type="ECO:0000313" key="10">
    <source>
        <dbReference type="Proteomes" id="UP001318860"/>
    </source>
</evidence>
<organism evidence="9 10">
    <name type="scientific">Rehmannia glutinosa</name>
    <name type="common">Chinese foxglove</name>
    <dbReference type="NCBI Taxonomy" id="99300"/>
    <lineage>
        <taxon>Eukaryota</taxon>
        <taxon>Viridiplantae</taxon>
        <taxon>Streptophyta</taxon>
        <taxon>Embryophyta</taxon>
        <taxon>Tracheophyta</taxon>
        <taxon>Spermatophyta</taxon>
        <taxon>Magnoliopsida</taxon>
        <taxon>eudicotyledons</taxon>
        <taxon>Gunneridae</taxon>
        <taxon>Pentapetalae</taxon>
        <taxon>asterids</taxon>
        <taxon>lamiids</taxon>
        <taxon>Lamiales</taxon>
        <taxon>Orobanchaceae</taxon>
        <taxon>Rehmannieae</taxon>
        <taxon>Rehmannia</taxon>
    </lineage>
</organism>
<dbReference type="PANTHER" id="PTHR11062">
    <property type="entry name" value="EXOSTOSIN HEPARAN SULFATE GLYCOSYLTRANSFERASE -RELATED"/>
    <property type="match status" value="1"/>
</dbReference>
<protein>
    <recommendedName>
        <fullName evidence="8">Exostosin GT47 domain-containing protein</fullName>
    </recommendedName>
</protein>
<evidence type="ECO:0000256" key="1">
    <source>
        <dbReference type="ARBA" id="ARBA00004323"/>
    </source>
</evidence>
<keyword evidence="5" id="KW-0333">Golgi apparatus</keyword>
<evidence type="ECO:0000313" key="9">
    <source>
        <dbReference type="EMBL" id="KAK6148694.1"/>
    </source>
</evidence>
<comment type="similarity">
    <text evidence="2">Belongs to the glycosyltransferase 47 family.</text>
</comment>
<keyword evidence="10" id="KW-1185">Reference proteome</keyword>
<evidence type="ECO:0000256" key="7">
    <source>
        <dbReference type="SAM" id="Phobius"/>
    </source>
</evidence>
<evidence type="ECO:0000259" key="8">
    <source>
        <dbReference type="Pfam" id="PF03016"/>
    </source>
</evidence>
<evidence type="ECO:0000256" key="4">
    <source>
        <dbReference type="ARBA" id="ARBA00022968"/>
    </source>
</evidence>
<gene>
    <name evidence="9" type="ORF">DH2020_019606</name>
</gene>
<keyword evidence="3" id="KW-0328">Glycosyltransferase</keyword>
<dbReference type="InterPro" id="IPR040911">
    <property type="entry name" value="Exostosin_GT47"/>
</dbReference>
<dbReference type="EMBL" id="JABTTQ020000010">
    <property type="protein sequence ID" value="KAK6148694.1"/>
    <property type="molecule type" value="Genomic_DNA"/>
</dbReference>
<keyword evidence="4" id="KW-0735">Signal-anchor</keyword>
<dbReference type="InterPro" id="IPR004263">
    <property type="entry name" value="Exostosin"/>
</dbReference>
<keyword evidence="7" id="KW-0472">Membrane</keyword>
<evidence type="ECO:0000256" key="2">
    <source>
        <dbReference type="ARBA" id="ARBA00010271"/>
    </source>
</evidence>
<feature type="transmembrane region" description="Helical" evidence="7">
    <location>
        <begin position="40"/>
        <end position="62"/>
    </location>
</feature>
<comment type="caution">
    <text evidence="9">The sequence shown here is derived from an EMBL/GenBank/DDBJ whole genome shotgun (WGS) entry which is preliminary data.</text>
</comment>
<comment type="subcellular location">
    <subcellularLocation>
        <location evidence="1">Golgi apparatus membrane</location>
        <topology evidence="1">Single-pass type II membrane protein</topology>
    </subcellularLocation>
</comment>
<keyword evidence="3" id="KW-0808">Transferase</keyword>
<keyword evidence="7" id="KW-1133">Transmembrane helix</keyword>
<keyword evidence="7" id="KW-0812">Transmembrane</keyword>
<dbReference type="Pfam" id="PF03016">
    <property type="entry name" value="Exostosin_GT47"/>
    <property type="match status" value="1"/>
</dbReference>
<name>A0ABR0WQS1_REHGL</name>
<dbReference type="Proteomes" id="UP001318860">
    <property type="component" value="Unassembled WGS sequence"/>
</dbReference>
<proteinExistence type="inferred from homology"/>
<feature type="region of interest" description="Disordered" evidence="6">
    <location>
        <begin position="1"/>
        <end position="29"/>
    </location>
</feature>
<sequence length="590" mass="67356">MNLRPKLRSPPLSAASFPSPPSPLSHSSKTILSKMPRKSLLRPTLAVACFLAFFALYSLIFYTPPNYNTSTSINLGNHNFRSIDDNTKKVKIYMYDLPRRFTYGVIGSYAAARGGESVENDALLKYPGNQHSAEWYLFSDLNRPIEERVDSSVTRVMDPEEADLFYVPFFSSLSLVVNPIRPTTVNVSHDRTVYNDEQTQEDLMEWLEEQVYWKRNNGWDHVFICQDPNALYKVIDRVKNGVLLVSDFGRLAHNQASLVKDVILPYSHRINTYKGDIGLENRKSLLFFMGNRYRKEVTIHFTFSLCASLGDLVFTVECRVERFEICFSKCLRTNKELLSNMGHSLERESRVATQGMHTSRFCLHPAGDTPSACRLFDAIVSLCVPVIVSDYIELPFEDVIDYRKIAIFVDSTTAVTPGNLVKLLRRVSPEKILEFQKELKKVKKYFEYEDPNGTVREIWRQVALKLPLIKLMSNRDKRIVVRDLTEPDCSCLCSNQSGLPAQSCAIGNAAAYLLLMGVYYCRLLSDTTKRAYRCRMASRNLQQGSSRNGKPSFKLYLSPVAISSVSLQVHVSEDGKQIDLEKREKQIQEW</sequence>
<evidence type="ECO:0000256" key="6">
    <source>
        <dbReference type="SAM" id="MobiDB-lite"/>
    </source>
</evidence>
<evidence type="ECO:0000256" key="5">
    <source>
        <dbReference type="ARBA" id="ARBA00023034"/>
    </source>
</evidence>
<evidence type="ECO:0000256" key="3">
    <source>
        <dbReference type="ARBA" id="ARBA00022676"/>
    </source>
</evidence>
<reference evidence="9 10" key="1">
    <citation type="journal article" date="2021" name="Comput. Struct. Biotechnol. J.">
        <title>De novo genome assembly of the potent medicinal plant Rehmannia glutinosa using nanopore technology.</title>
        <authorList>
            <person name="Ma L."/>
            <person name="Dong C."/>
            <person name="Song C."/>
            <person name="Wang X."/>
            <person name="Zheng X."/>
            <person name="Niu Y."/>
            <person name="Chen S."/>
            <person name="Feng W."/>
        </authorList>
    </citation>
    <scope>NUCLEOTIDE SEQUENCE [LARGE SCALE GENOMIC DNA]</scope>
    <source>
        <strain evidence="9">DH-2019</strain>
    </source>
</reference>